<comment type="caution">
    <text evidence="2">The sequence shown here is derived from an EMBL/GenBank/DDBJ whole genome shotgun (WGS) entry which is preliminary data.</text>
</comment>
<reference evidence="2 3" key="1">
    <citation type="journal article" date="2019" name="Sci. Rep.">
        <title>Orb-weaving spider Araneus ventricosus genome elucidates the spidroin gene catalogue.</title>
        <authorList>
            <person name="Kono N."/>
            <person name="Nakamura H."/>
            <person name="Ohtoshi R."/>
            <person name="Moran D.A.P."/>
            <person name="Shinohara A."/>
            <person name="Yoshida Y."/>
            <person name="Fujiwara M."/>
            <person name="Mori M."/>
            <person name="Tomita M."/>
            <person name="Arakawa K."/>
        </authorList>
    </citation>
    <scope>NUCLEOTIDE SEQUENCE [LARGE SCALE GENOMIC DNA]</scope>
</reference>
<accession>A0A4Y2W3W3</accession>
<feature type="region of interest" description="Disordered" evidence="1">
    <location>
        <begin position="52"/>
        <end position="73"/>
    </location>
</feature>
<keyword evidence="3" id="KW-1185">Reference proteome</keyword>
<evidence type="ECO:0000256" key="1">
    <source>
        <dbReference type="SAM" id="MobiDB-lite"/>
    </source>
</evidence>
<proteinExistence type="predicted"/>
<evidence type="ECO:0000313" key="3">
    <source>
        <dbReference type="Proteomes" id="UP000499080"/>
    </source>
</evidence>
<gene>
    <name evidence="2" type="ORF">AVEN_252637_1</name>
</gene>
<dbReference type="EMBL" id="BGPR01053819">
    <property type="protein sequence ID" value="GBO30627.1"/>
    <property type="molecule type" value="Genomic_DNA"/>
</dbReference>
<protein>
    <submittedName>
        <fullName evidence="2">Uncharacterized protein</fullName>
    </submittedName>
</protein>
<name>A0A4Y2W3W3_ARAVE</name>
<dbReference type="AlphaFoldDB" id="A0A4Y2W3W3"/>
<organism evidence="2 3">
    <name type="scientific">Araneus ventricosus</name>
    <name type="common">Orbweaver spider</name>
    <name type="synonym">Epeira ventricosa</name>
    <dbReference type="NCBI Taxonomy" id="182803"/>
    <lineage>
        <taxon>Eukaryota</taxon>
        <taxon>Metazoa</taxon>
        <taxon>Ecdysozoa</taxon>
        <taxon>Arthropoda</taxon>
        <taxon>Chelicerata</taxon>
        <taxon>Arachnida</taxon>
        <taxon>Araneae</taxon>
        <taxon>Araneomorphae</taxon>
        <taxon>Entelegynae</taxon>
        <taxon>Araneoidea</taxon>
        <taxon>Araneidae</taxon>
        <taxon>Araneus</taxon>
    </lineage>
</organism>
<feature type="compositionally biased region" description="Polar residues" evidence="1">
    <location>
        <begin position="62"/>
        <end position="73"/>
    </location>
</feature>
<evidence type="ECO:0000313" key="2">
    <source>
        <dbReference type="EMBL" id="GBO30627.1"/>
    </source>
</evidence>
<sequence>MRLGLPSTAVVGDRFGVSDRDVAAIASSVLHDIGLITSNNSDLVVDTNKLRRENAEDKENPLSPSKTTMTSGTVRIQSLPSFIPNPYGGAMLRKKTDAVGVNSITLNERSWKFHSHTLGRFGRPPSFA</sequence>
<dbReference type="Proteomes" id="UP000499080">
    <property type="component" value="Unassembled WGS sequence"/>
</dbReference>